<dbReference type="RefSeq" id="WP_090214182.1">
    <property type="nucleotide sequence ID" value="NZ_FOYO01000001.1"/>
</dbReference>
<evidence type="ECO:0000313" key="3">
    <source>
        <dbReference type="Proteomes" id="UP000199658"/>
    </source>
</evidence>
<dbReference type="STRING" id="670154.SAMN04488002_1385"/>
<feature type="transmembrane region" description="Helical" evidence="1">
    <location>
        <begin position="73"/>
        <end position="94"/>
    </location>
</feature>
<dbReference type="OrthoDB" id="7839482at2"/>
<keyword evidence="1" id="KW-0472">Membrane</keyword>
<evidence type="ECO:0008006" key="4">
    <source>
        <dbReference type="Google" id="ProtNLM"/>
    </source>
</evidence>
<dbReference type="Proteomes" id="UP000199658">
    <property type="component" value="Unassembled WGS sequence"/>
</dbReference>
<keyword evidence="3" id="KW-1185">Reference proteome</keyword>
<evidence type="ECO:0000256" key="1">
    <source>
        <dbReference type="SAM" id="Phobius"/>
    </source>
</evidence>
<reference evidence="3" key="1">
    <citation type="submission" date="2016-10" db="EMBL/GenBank/DDBJ databases">
        <authorList>
            <person name="Varghese N."/>
            <person name="Submissions S."/>
        </authorList>
    </citation>
    <scope>NUCLEOTIDE SEQUENCE [LARGE SCALE GENOMIC DNA]</scope>
    <source>
        <strain evidence="3">DSM 26921</strain>
    </source>
</reference>
<name>A0A1I6GFI5_9RHOB</name>
<sequence>MRRSLISLYVLLTTRLPIPKGLLARATAVIFAYMVAKVIVPQLALNIAVAMGLAATLWVRLPQAWFEGENRDASTGATLVAISLSLIAICLFLPANMLQISISLGFFTMAALYGLIWVLDSDLLDKMGWDAKNWGVEGRANAVRWQVVRCVGLGVANAYTSLHYPPHEWVVAHAALPLIAYLLYHWTVIATHPYEDA</sequence>
<dbReference type="EMBL" id="FOYO01000001">
    <property type="protein sequence ID" value="SFR40881.1"/>
    <property type="molecule type" value="Genomic_DNA"/>
</dbReference>
<evidence type="ECO:0000313" key="2">
    <source>
        <dbReference type="EMBL" id="SFR40881.1"/>
    </source>
</evidence>
<keyword evidence="1" id="KW-1133">Transmembrane helix</keyword>
<proteinExistence type="predicted"/>
<accession>A0A1I6GFI5</accession>
<gene>
    <name evidence="2" type="ORF">SAMN04488002_1385</name>
</gene>
<feature type="transmembrane region" description="Helical" evidence="1">
    <location>
        <begin position="100"/>
        <end position="119"/>
    </location>
</feature>
<organism evidence="2 3">
    <name type="scientific">Litoreibacter janthinus</name>
    <dbReference type="NCBI Taxonomy" id="670154"/>
    <lineage>
        <taxon>Bacteria</taxon>
        <taxon>Pseudomonadati</taxon>
        <taxon>Pseudomonadota</taxon>
        <taxon>Alphaproteobacteria</taxon>
        <taxon>Rhodobacterales</taxon>
        <taxon>Roseobacteraceae</taxon>
        <taxon>Litoreibacter</taxon>
    </lineage>
</organism>
<dbReference type="AlphaFoldDB" id="A0A1I6GFI5"/>
<protein>
    <recommendedName>
        <fullName evidence="4">Intracellular septation protein A</fullName>
    </recommendedName>
</protein>
<keyword evidence="1" id="KW-0812">Transmembrane</keyword>
<feature type="transmembrane region" description="Helical" evidence="1">
    <location>
        <begin position="40"/>
        <end position="61"/>
    </location>
</feature>